<dbReference type="EMBL" id="FOFN01000002">
    <property type="protein sequence ID" value="SEQ42867.1"/>
    <property type="molecule type" value="Genomic_DNA"/>
</dbReference>
<dbReference type="STRING" id="419940.SAMN05421824_1620"/>
<evidence type="ECO:0000313" key="1">
    <source>
        <dbReference type="EMBL" id="SEQ42867.1"/>
    </source>
</evidence>
<dbReference type="AlphaFoldDB" id="A0A1H9FYB8"/>
<protein>
    <submittedName>
        <fullName evidence="1">Type IX secretion system membrane protein, PorP/SprF family</fullName>
    </submittedName>
</protein>
<dbReference type="NCBIfam" id="TIGR03519">
    <property type="entry name" value="T9SS_PorP_fam"/>
    <property type="match status" value="1"/>
</dbReference>
<evidence type="ECO:0000313" key="2">
    <source>
        <dbReference type="Proteomes" id="UP000198999"/>
    </source>
</evidence>
<reference evidence="1 2" key="1">
    <citation type="submission" date="2016-10" db="EMBL/GenBank/DDBJ databases">
        <authorList>
            <person name="de Groot N.N."/>
        </authorList>
    </citation>
    <scope>NUCLEOTIDE SEQUENCE [LARGE SCALE GENOMIC DNA]</scope>
    <source>
        <strain evidence="1 2">DSM 21035</strain>
    </source>
</reference>
<proteinExistence type="predicted"/>
<keyword evidence="2" id="KW-1185">Reference proteome</keyword>
<sequence>MKVRFKSYTNTFCILNKNDSNMSVRVILRLLKSKYILIEDTERSSKLYRELICRLKFLFSIQILLISIVKFTRIDRIFMNFKKYYVIIIITCFCFKAQAQDPIFSQYFMVPETLNPAFSGFEQATYFGVMHRTQWPYLDLQVDTNYAFFNTWLENAKDGIGVGFSFLNQRENSTSYNHFQFNGNFAYIVGLNNDWYFRPAIEVGYGMKSFNFRNLVLSDQININAGTVNATSADPFASNANNNIGFIDFTAGFVFDKKNRANGTDLWLGAAIKHLNQPNISFFDNGNVPLDIFYTIHANYKFPYYDYNDMILSANYMQQGAYNRLDLAATAKLSKLFIGAMAVTNPAKNSGNSHLLTSVNALVGLEFERLRFGFSYDFNTSNIGRTDGIYELSITYLADCLVCRSPTNNERRK</sequence>
<dbReference type="Proteomes" id="UP000198999">
    <property type="component" value="Unassembled WGS sequence"/>
</dbReference>
<dbReference type="InterPro" id="IPR019861">
    <property type="entry name" value="PorP/SprF_Bacteroidetes"/>
</dbReference>
<accession>A0A1H9FYB8</accession>
<organism evidence="1 2">
    <name type="scientific">Hyunsoonleella jejuensis</name>
    <dbReference type="NCBI Taxonomy" id="419940"/>
    <lineage>
        <taxon>Bacteria</taxon>
        <taxon>Pseudomonadati</taxon>
        <taxon>Bacteroidota</taxon>
        <taxon>Flavobacteriia</taxon>
        <taxon>Flavobacteriales</taxon>
        <taxon>Flavobacteriaceae</taxon>
    </lineage>
</organism>
<name>A0A1H9FYB8_9FLAO</name>
<dbReference type="Pfam" id="PF11751">
    <property type="entry name" value="PorP_SprF"/>
    <property type="match status" value="1"/>
</dbReference>
<gene>
    <name evidence="1" type="ORF">SAMN05421824_1620</name>
</gene>